<feature type="region of interest" description="Disordered" evidence="1">
    <location>
        <begin position="1"/>
        <end position="22"/>
    </location>
</feature>
<evidence type="ECO:0000313" key="2">
    <source>
        <dbReference type="EMBL" id="KAK6169763.1"/>
    </source>
</evidence>
<keyword evidence="3" id="KW-1185">Reference proteome</keyword>
<name>A0AAN8J5P5_PATCE</name>
<organism evidence="2 3">
    <name type="scientific">Patella caerulea</name>
    <name type="common">Rayed Mediterranean limpet</name>
    <dbReference type="NCBI Taxonomy" id="87958"/>
    <lineage>
        <taxon>Eukaryota</taxon>
        <taxon>Metazoa</taxon>
        <taxon>Spiralia</taxon>
        <taxon>Lophotrochozoa</taxon>
        <taxon>Mollusca</taxon>
        <taxon>Gastropoda</taxon>
        <taxon>Patellogastropoda</taxon>
        <taxon>Patelloidea</taxon>
        <taxon>Patellidae</taxon>
        <taxon>Patella</taxon>
    </lineage>
</organism>
<dbReference type="AlphaFoldDB" id="A0AAN8J5P5"/>
<dbReference type="PANTHER" id="PTHR33198">
    <property type="entry name" value="ANK_REP_REGION DOMAIN-CONTAINING PROTEIN-RELATED"/>
    <property type="match status" value="1"/>
</dbReference>
<evidence type="ECO:0000256" key="1">
    <source>
        <dbReference type="SAM" id="MobiDB-lite"/>
    </source>
</evidence>
<accession>A0AAN8J5P5</accession>
<dbReference type="EMBL" id="JAZGQO010000015">
    <property type="protein sequence ID" value="KAK6169763.1"/>
    <property type="molecule type" value="Genomic_DNA"/>
</dbReference>
<evidence type="ECO:0000313" key="3">
    <source>
        <dbReference type="Proteomes" id="UP001347796"/>
    </source>
</evidence>
<gene>
    <name evidence="2" type="ORF">SNE40_020752</name>
</gene>
<sequence length="155" mass="17805">MANGGVPNANFTTTSLSGIEPPPKFLEKPGLTPLAWNEWKQLYDTYAEAIGTEEFTLKRQTAILLNSLGMEGQRRYHKLPELQTYPVDTNDFTKAILKLQKEFKIKQNILTERFKFRKCSQLQEQTITEYIATLRDLASLCEFNDPDDAIPDQFI</sequence>
<dbReference type="Proteomes" id="UP001347796">
    <property type="component" value="Unassembled WGS sequence"/>
</dbReference>
<comment type="caution">
    <text evidence="2">The sequence shown here is derived from an EMBL/GenBank/DDBJ whole genome shotgun (WGS) entry which is preliminary data.</text>
</comment>
<protein>
    <submittedName>
        <fullName evidence="2">Uncharacterized protein</fullName>
    </submittedName>
</protein>
<proteinExistence type="predicted"/>
<reference evidence="2 3" key="1">
    <citation type="submission" date="2024-01" db="EMBL/GenBank/DDBJ databases">
        <title>The genome of the rayed Mediterranean limpet Patella caerulea (Linnaeus, 1758).</title>
        <authorList>
            <person name="Anh-Thu Weber A."/>
            <person name="Halstead-Nussloch G."/>
        </authorList>
    </citation>
    <scope>NUCLEOTIDE SEQUENCE [LARGE SCALE GENOMIC DNA]</scope>
    <source>
        <strain evidence="2">AATW-2023a</strain>
        <tissue evidence="2">Whole specimen</tissue>
    </source>
</reference>